<dbReference type="EMBL" id="UYYG01001167">
    <property type="protein sequence ID" value="VDN58386.1"/>
    <property type="molecule type" value="Genomic_DNA"/>
</dbReference>
<dbReference type="PANTHER" id="PTHR21724">
    <property type="entry name" value="SHKT DOMAIN-CONTAINING PROTEIN"/>
    <property type="match status" value="1"/>
</dbReference>
<dbReference type="Gene3D" id="1.10.10.1940">
    <property type="match status" value="1"/>
</dbReference>
<dbReference type="AlphaFoldDB" id="A0A0N4UBA7"/>
<dbReference type="InterPro" id="IPR003582">
    <property type="entry name" value="ShKT_dom"/>
</dbReference>
<feature type="signal peptide" evidence="2">
    <location>
        <begin position="1"/>
        <end position="17"/>
    </location>
</feature>
<dbReference type="SMART" id="SM00254">
    <property type="entry name" value="ShKT"/>
    <property type="match status" value="3"/>
</dbReference>
<feature type="chain" id="PRO_5041039176" evidence="2">
    <location>
        <begin position="18"/>
        <end position="218"/>
    </location>
</feature>
<dbReference type="PROSITE" id="PS51670">
    <property type="entry name" value="SHKT"/>
    <property type="match status" value="1"/>
</dbReference>
<accession>A0A0N4UBA7</accession>
<name>A0A0N4UBA7_DRAME</name>
<keyword evidence="2" id="KW-0732">Signal</keyword>
<dbReference type="Pfam" id="PF01549">
    <property type="entry name" value="ShK"/>
    <property type="match status" value="3"/>
</dbReference>
<evidence type="ECO:0000313" key="4">
    <source>
        <dbReference type="EMBL" id="VDN58386.1"/>
    </source>
</evidence>
<dbReference type="WBParaSite" id="DME_0000447601-mRNA-1">
    <property type="protein sequence ID" value="DME_0000447601-mRNA-1"/>
    <property type="gene ID" value="DME_0000447601"/>
</dbReference>
<dbReference type="Proteomes" id="UP000038040">
    <property type="component" value="Unplaced"/>
</dbReference>
<proteinExistence type="predicted"/>
<gene>
    <name evidence="4" type="ORF">DME_LOCUS8359</name>
</gene>
<reference evidence="7" key="1">
    <citation type="submission" date="2017-02" db="UniProtKB">
        <authorList>
            <consortium name="WormBaseParasite"/>
        </authorList>
    </citation>
    <scope>IDENTIFICATION</scope>
</reference>
<feature type="domain" description="ShKT" evidence="3">
    <location>
        <begin position="134"/>
        <end position="169"/>
    </location>
</feature>
<evidence type="ECO:0000313" key="7">
    <source>
        <dbReference type="WBParaSite" id="DME_0000447601-mRNA-1"/>
    </source>
</evidence>
<evidence type="ECO:0000256" key="2">
    <source>
        <dbReference type="SAM" id="SignalP"/>
    </source>
</evidence>
<evidence type="ECO:0000259" key="3">
    <source>
        <dbReference type="PROSITE" id="PS51670"/>
    </source>
</evidence>
<keyword evidence="1" id="KW-1015">Disulfide bond</keyword>
<reference evidence="4 6" key="2">
    <citation type="submission" date="2018-11" db="EMBL/GenBank/DDBJ databases">
        <authorList>
            <consortium name="Pathogen Informatics"/>
        </authorList>
    </citation>
    <scope>NUCLEOTIDE SEQUENCE [LARGE SCALE GENOMIC DNA]</scope>
</reference>
<keyword evidence="6" id="KW-1185">Reference proteome</keyword>
<sequence length="218" mass="24197">MLPLVFFFISLIHIVNSGGVQIVTCAVTVGAVQRPSVHAQRCTNRDDRVNYLVSDLCENPTLRNLALRECSSHCAFCCKTKQFDCPNAAGAEGACQRLYNEGSLCSDQRLNDIALRRCPHTCGLCDRPGALGACPDQDEYCAIRLLGDPTCSTDFMKKLCKKTCNLRDCLPENNSTIQSKTCFDSDSRCRENAKYCFIGEYGKVMSRVCRLTCGYCRP</sequence>
<evidence type="ECO:0000313" key="6">
    <source>
        <dbReference type="Proteomes" id="UP000274756"/>
    </source>
</evidence>
<organism evidence="5 7">
    <name type="scientific">Dracunculus medinensis</name>
    <name type="common">Guinea worm</name>
    <dbReference type="NCBI Taxonomy" id="318479"/>
    <lineage>
        <taxon>Eukaryota</taxon>
        <taxon>Metazoa</taxon>
        <taxon>Ecdysozoa</taxon>
        <taxon>Nematoda</taxon>
        <taxon>Chromadorea</taxon>
        <taxon>Rhabditida</taxon>
        <taxon>Spirurina</taxon>
        <taxon>Dracunculoidea</taxon>
        <taxon>Dracunculidae</taxon>
        <taxon>Dracunculus</taxon>
    </lineage>
</organism>
<protein>
    <submittedName>
        <fullName evidence="7">ShKT domain-containing protein</fullName>
    </submittedName>
</protein>
<evidence type="ECO:0000313" key="5">
    <source>
        <dbReference type="Proteomes" id="UP000038040"/>
    </source>
</evidence>
<dbReference type="Proteomes" id="UP000274756">
    <property type="component" value="Unassembled WGS sequence"/>
</dbReference>
<comment type="caution">
    <text evidence="1">Lacks conserved residue(s) required for the propagation of feature annotation.</text>
</comment>
<evidence type="ECO:0000256" key="1">
    <source>
        <dbReference type="PROSITE-ProRule" id="PRU01005"/>
    </source>
</evidence>
<feature type="disulfide bond" evidence="1">
    <location>
        <begin position="151"/>
        <end position="164"/>
    </location>
</feature>
<dbReference type="PANTHER" id="PTHR21724:SF109">
    <property type="entry name" value="SHKT DOMAIN-CONTAINING PROTEIN"/>
    <property type="match status" value="1"/>
</dbReference>